<sequence length="432" mass="46647">MAQMAEEQNEARRIGEVIRQARALQRRSQKDVAAALGYHQSKVSRLESGRGTEDVRTLREVAQVLDIPPHRLGLAAATDTGPAAEPGAEDMHRRTFLAASVAALAAPPSPSSSSTTAHHDLIQVLMPGPSPATTGQALGIDELRDRLRAVRRMFYVCDYAELEQALPGLIADLRLAADGGSSGSAEASGLLATAYQTSVSLLLKRADQGNAWLAAGRAMAEAERSGDPVVLAASVRVHAHVLVRDKHTAQAVNMVRHTADQLTGSYDQRSPRYLAAVGLLLLRGATAASRNGDRDTTRDFLTEAREVARYVAFDQPDAWANFSPTNVALHEVSAAVSFGDAGIALQTARPLMRRHIPVPERRAALWVETARAYSQQGRLADGYQALRIAESCAAQDIRRPAVRELVADMAARDRRRALPELHHFSRQLGVPA</sequence>
<dbReference type="KEGG" id="scb:SCAB_48671"/>
<dbReference type="HOGENOM" id="CLU_033540_3_0_11"/>
<dbReference type="EMBL" id="FN554889">
    <property type="protein sequence ID" value="CBG71921.1"/>
    <property type="molecule type" value="Genomic_DNA"/>
</dbReference>
<dbReference type="eggNOG" id="COG1396">
    <property type="taxonomic scope" value="Bacteria"/>
</dbReference>
<dbReference type="AlphaFoldDB" id="C9ZFD4"/>
<dbReference type="SUPFAM" id="SSF47413">
    <property type="entry name" value="lambda repressor-like DNA-binding domains"/>
    <property type="match status" value="1"/>
</dbReference>
<dbReference type="CDD" id="cd00093">
    <property type="entry name" value="HTH_XRE"/>
    <property type="match status" value="1"/>
</dbReference>
<reference evidence="2 3" key="1">
    <citation type="journal article" date="2010" name="Mol. Plant Microbe Interact.">
        <title>Streptomyces scabies 87-22 contains a coronafacic acid-like biosynthetic cluster that contributes to plant-microbe interactions.</title>
        <authorList>
            <person name="Bignell D.R."/>
            <person name="Seipke R.F."/>
            <person name="Huguet-Tapia J.C."/>
            <person name="Chambers A.H."/>
            <person name="Parry R.J."/>
            <person name="Loria R."/>
        </authorList>
    </citation>
    <scope>NUCLEOTIDE SEQUENCE [LARGE SCALE GENOMIC DNA]</scope>
    <source>
        <strain evidence="2 3">87.22</strain>
    </source>
</reference>
<dbReference type="InterPro" id="IPR010982">
    <property type="entry name" value="Lambda_DNA-bd_dom_sf"/>
</dbReference>
<keyword evidence="3" id="KW-1185">Reference proteome</keyword>
<dbReference type="SMART" id="SM00530">
    <property type="entry name" value="HTH_XRE"/>
    <property type="match status" value="1"/>
</dbReference>
<keyword evidence="2" id="KW-0238">DNA-binding</keyword>
<proteinExistence type="predicted"/>
<dbReference type="STRING" id="680198.SCAB_48671"/>
<dbReference type="InterPro" id="IPR001387">
    <property type="entry name" value="Cro/C1-type_HTH"/>
</dbReference>
<dbReference type="Pfam" id="PF01381">
    <property type="entry name" value="HTH_3"/>
    <property type="match status" value="1"/>
</dbReference>
<protein>
    <submittedName>
        <fullName evidence="2">Putative DNA-binding protein</fullName>
    </submittedName>
</protein>
<evidence type="ECO:0000313" key="2">
    <source>
        <dbReference type="EMBL" id="CBG71921.1"/>
    </source>
</evidence>
<gene>
    <name evidence="2" type="ordered locus">SCAB_48671</name>
</gene>
<feature type="domain" description="HTH cro/C1-type" evidence="1">
    <location>
        <begin position="18"/>
        <end position="72"/>
    </location>
</feature>
<accession>C9ZFD4</accession>
<dbReference type="PROSITE" id="PS50943">
    <property type="entry name" value="HTH_CROC1"/>
    <property type="match status" value="1"/>
</dbReference>
<dbReference type="GO" id="GO:0003677">
    <property type="term" value="F:DNA binding"/>
    <property type="evidence" value="ECO:0007669"/>
    <property type="project" value="UniProtKB-KW"/>
</dbReference>
<organism evidence="2 3">
    <name type="scientific">Streptomyces scabiei (strain 87.22)</name>
    <dbReference type="NCBI Taxonomy" id="680198"/>
    <lineage>
        <taxon>Bacteria</taxon>
        <taxon>Bacillati</taxon>
        <taxon>Actinomycetota</taxon>
        <taxon>Actinomycetes</taxon>
        <taxon>Kitasatosporales</taxon>
        <taxon>Streptomycetaceae</taxon>
        <taxon>Streptomyces</taxon>
    </lineage>
</organism>
<evidence type="ECO:0000313" key="3">
    <source>
        <dbReference type="Proteomes" id="UP000001444"/>
    </source>
</evidence>
<evidence type="ECO:0000259" key="1">
    <source>
        <dbReference type="PROSITE" id="PS50943"/>
    </source>
</evidence>
<dbReference type="Proteomes" id="UP000001444">
    <property type="component" value="Chromosome"/>
</dbReference>
<name>C9ZFD4_STRSW</name>
<dbReference type="Gene3D" id="1.10.260.40">
    <property type="entry name" value="lambda repressor-like DNA-binding domains"/>
    <property type="match status" value="1"/>
</dbReference>